<accession>A0ABX8S325</accession>
<feature type="compositionally biased region" description="Basic residues" evidence="1">
    <location>
        <begin position="11"/>
        <end position="24"/>
    </location>
</feature>
<dbReference type="PROSITE" id="PS51724">
    <property type="entry name" value="SPOR"/>
    <property type="match status" value="1"/>
</dbReference>
<dbReference type="InterPro" id="IPR036680">
    <property type="entry name" value="SPOR-like_sf"/>
</dbReference>
<keyword evidence="2" id="KW-0472">Membrane</keyword>
<protein>
    <submittedName>
        <fullName evidence="4">SPOR domain-containing protein</fullName>
    </submittedName>
</protein>
<feature type="region of interest" description="Disordered" evidence="1">
    <location>
        <begin position="62"/>
        <end position="91"/>
    </location>
</feature>
<feature type="compositionally biased region" description="Basic and acidic residues" evidence="1">
    <location>
        <begin position="64"/>
        <end position="83"/>
    </location>
</feature>
<dbReference type="SUPFAM" id="SSF110997">
    <property type="entry name" value="Sporulation related repeat"/>
    <property type="match status" value="1"/>
</dbReference>
<feature type="transmembrane region" description="Helical" evidence="2">
    <location>
        <begin position="31"/>
        <end position="51"/>
    </location>
</feature>
<keyword evidence="2" id="KW-1133">Transmembrane helix</keyword>
<dbReference type="InterPro" id="IPR052521">
    <property type="entry name" value="Cell_div_SPOR-domain"/>
</dbReference>
<reference evidence="4" key="1">
    <citation type="submission" date="2021-07" db="EMBL/GenBank/DDBJ databases">
        <title>Shewanella sp. YLB-07 whole genome sequence.</title>
        <authorList>
            <person name="Yu L."/>
        </authorList>
    </citation>
    <scope>NUCLEOTIDE SEQUENCE</scope>
    <source>
        <strain evidence="4">YLB-08</strain>
    </source>
</reference>
<evidence type="ECO:0000256" key="1">
    <source>
        <dbReference type="SAM" id="MobiDB-lite"/>
    </source>
</evidence>
<name>A0ABX8S325_9GAMM</name>
<evidence type="ECO:0000313" key="4">
    <source>
        <dbReference type="EMBL" id="QXP44931.1"/>
    </source>
</evidence>
<dbReference type="InterPro" id="IPR007730">
    <property type="entry name" value="SPOR-like_dom"/>
</dbReference>
<dbReference type="EMBL" id="CP045503">
    <property type="protein sequence ID" value="QXP44931.1"/>
    <property type="molecule type" value="Genomic_DNA"/>
</dbReference>
<keyword evidence="2" id="KW-0812">Transmembrane</keyword>
<gene>
    <name evidence="4" type="ORF">FM038_25975</name>
</gene>
<feature type="domain" description="SPOR" evidence="3">
    <location>
        <begin position="113"/>
        <end position="195"/>
    </location>
</feature>
<dbReference type="RefSeq" id="WP_142873708.1">
    <property type="nucleotide sequence ID" value="NZ_CP045503.2"/>
</dbReference>
<keyword evidence="5" id="KW-1185">Reference proteome</keyword>
<dbReference type="Pfam" id="PF05036">
    <property type="entry name" value="SPOR"/>
    <property type="match status" value="1"/>
</dbReference>
<sequence>MTNRDYANRNPARKGKAKTTRRKQAPAPKGFPLVLLLVTLTLLGGFGYFLWSINNSADDTEQTEASKVEQTDKSVKSKPKKDPNALPPAPKEEWTYQHELENKKVEIDLPEEVKPTRPYQMQCGSFRKESQANEMKAVIAFQGLEAQVRKVKGTSGYWYKVVLGPYERKRAAEKHRHTLQRGGLNGCLIWFWEGS</sequence>
<evidence type="ECO:0000256" key="2">
    <source>
        <dbReference type="SAM" id="Phobius"/>
    </source>
</evidence>
<feature type="region of interest" description="Disordered" evidence="1">
    <location>
        <begin position="1"/>
        <end position="25"/>
    </location>
</feature>
<dbReference type="Gene3D" id="3.30.70.1070">
    <property type="entry name" value="Sporulation related repeat"/>
    <property type="match status" value="1"/>
</dbReference>
<evidence type="ECO:0000313" key="5">
    <source>
        <dbReference type="Proteomes" id="UP000316416"/>
    </source>
</evidence>
<evidence type="ECO:0000259" key="3">
    <source>
        <dbReference type="PROSITE" id="PS51724"/>
    </source>
</evidence>
<proteinExistence type="predicted"/>
<dbReference type="PANTHER" id="PTHR38687">
    <property type="entry name" value="CELL DIVISION PROTEIN DEDD-RELATED"/>
    <property type="match status" value="1"/>
</dbReference>
<organism evidence="4 5">
    <name type="scientific">Shewanella eurypsychrophilus</name>
    <dbReference type="NCBI Taxonomy" id="2593656"/>
    <lineage>
        <taxon>Bacteria</taxon>
        <taxon>Pseudomonadati</taxon>
        <taxon>Pseudomonadota</taxon>
        <taxon>Gammaproteobacteria</taxon>
        <taxon>Alteromonadales</taxon>
        <taxon>Shewanellaceae</taxon>
        <taxon>Shewanella</taxon>
    </lineage>
</organism>
<dbReference type="Proteomes" id="UP000316416">
    <property type="component" value="Chromosome"/>
</dbReference>
<dbReference type="PANTHER" id="PTHR38687:SF2">
    <property type="entry name" value="CELL DIVISION PROTEIN FTSN"/>
    <property type="match status" value="1"/>
</dbReference>